<dbReference type="PANTHER" id="PTHR16184">
    <property type="entry name" value="ELONGATOR COMPLEX PROTEIN 6"/>
    <property type="match status" value="1"/>
</dbReference>
<evidence type="ECO:0000256" key="1">
    <source>
        <dbReference type="ARBA" id="ARBA00005043"/>
    </source>
</evidence>
<comment type="caution">
    <text evidence="3">The sequence shown here is derived from an EMBL/GenBank/DDBJ whole genome shotgun (WGS) entry which is preliminary data.</text>
</comment>
<comment type="pathway">
    <text evidence="1">tRNA modification; 5-methoxycarbonylmethyl-2-thiouridine-tRNA biosynthesis.</text>
</comment>
<keyword evidence="4" id="KW-1185">Reference proteome</keyword>
<dbReference type="CDD" id="cd19495">
    <property type="entry name" value="Elp6"/>
    <property type="match status" value="1"/>
</dbReference>
<gene>
    <name evidence="3" type="ORF">CPELLU_LOCUS6849</name>
</gene>
<evidence type="ECO:0000256" key="2">
    <source>
        <dbReference type="ARBA" id="ARBA00008837"/>
    </source>
</evidence>
<dbReference type="PANTHER" id="PTHR16184:SF6">
    <property type="entry name" value="ELONGATOR COMPLEX PROTEIN 6"/>
    <property type="match status" value="1"/>
</dbReference>
<evidence type="ECO:0000313" key="3">
    <source>
        <dbReference type="EMBL" id="CAG8597863.1"/>
    </source>
</evidence>
<dbReference type="GO" id="GO:0002098">
    <property type="term" value="P:tRNA wobble uridine modification"/>
    <property type="evidence" value="ECO:0007669"/>
    <property type="project" value="InterPro"/>
</dbReference>
<dbReference type="InterPro" id="IPR018627">
    <property type="entry name" value="ELP6"/>
</dbReference>
<comment type="similarity">
    <text evidence="2">Belongs to the ELP6 family.</text>
</comment>
<sequence length="302" mass="34016">MGYQTLDIALSFKNNLVPLKRSIIITDTLSAQGNFLIHHFIVNQIKADKNVVLVGLSQLFNHYLNIGKKLVRRRILQRHALLLKLTHLIDIIILISIVKGVNLTSASQKGRFSFIDGLTSLTSNSPTVTSFPTAVLTPLSITNCAKETLLNFYNTIKTIITTHHASTDSNVLLIFDDLSVLIYSGFKVRDVLEFWGACRVLIEKYNGTLVSLIHTDEVAESLSTDNIDFDDEIFIKSLIYRSEYILSVRGLESGFSRDVSGEITIARGPKNFERWFRPSTLHYKILDNNVQFFAKGFSQGVF</sequence>
<dbReference type="GO" id="GO:0033588">
    <property type="term" value="C:elongator holoenzyme complex"/>
    <property type="evidence" value="ECO:0007669"/>
    <property type="project" value="InterPro"/>
</dbReference>
<proteinExistence type="inferred from homology"/>
<dbReference type="AlphaFoldDB" id="A0A9N9CDC5"/>
<dbReference type="Pfam" id="PF09807">
    <property type="entry name" value="ELP6"/>
    <property type="match status" value="2"/>
</dbReference>
<protein>
    <submittedName>
        <fullName evidence="3">16490_t:CDS:1</fullName>
    </submittedName>
</protein>
<dbReference type="Proteomes" id="UP000789759">
    <property type="component" value="Unassembled WGS sequence"/>
</dbReference>
<dbReference type="Gene3D" id="3.40.50.300">
    <property type="entry name" value="P-loop containing nucleotide triphosphate hydrolases"/>
    <property type="match status" value="1"/>
</dbReference>
<evidence type="ECO:0000313" key="4">
    <source>
        <dbReference type="Proteomes" id="UP000789759"/>
    </source>
</evidence>
<accession>A0A9N9CDC5</accession>
<dbReference type="InterPro" id="IPR027417">
    <property type="entry name" value="P-loop_NTPase"/>
</dbReference>
<organism evidence="3 4">
    <name type="scientific">Cetraspora pellucida</name>
    <dbReference type="NCBI Taxonomy" id="1433469"/>
    <lineage>
        <taxon>Eukaryota</taxon>
        <taxon>Fungi</taxon>
        <taxon>Fungi incertae sedis</taxon>
        <taxon>Mucoromycota</taxon>
        <taxon>Glomeromycotina</taxon>
        <taxon>Glomeromycetes</taxon>
        <taxon>Diversisporales</taxon>
        <taxon>Gigasporaceae</taxon>
        <taxon>Cetraspora</taxon>
    </lineage>
</organism>
<dbReference type="EMBL" id="CAJVQA010004391">
    <property type="protein sequence ID" value="CAG8597863.1"/>
    <property type="molecule type" value="Genomic_DNA"/>
</dbReference>
<dbReference type="OrthoDB" id="9995306at2759"/>
<reference evidence="3" key="1">
    <citation type="submission" date="2021-06" db="EMBL/GenBank/DDBJ databases">
        <authorList>
            <person name="Kallberg Y."/>
            <person name="Tangrot J."/>
            <person name="Rosling A."/>
        </authorList>
    </citation>
    <scope>NUCLEOTIDE SEQUENCE</scope>
    <source>
        <strain evidence="3">FL966</strain>
    </source>
</reference>
<name>A0A9N9CDC5_9GLOM</name>